<keyword evidence="5" id="KW-0574">Periplasm</keyword>
<dbReference type="GO" id="GO:0030288">
    <property type="term" value="C:outer membrane-bounded periplasmic space"/>
    <property type="evidence" value="ECO:0007669"/>
    <property type="project" value="TreeGrafter"/>
</dbReference>
<evidence type="ECO:0000256" key="6">
    <source>
        <dbReference type="SAM" id="MobiDB-lite"/>
    </source>
</evidence>
<dbReference type="InterPro" id="IPR014718">
    <property type="entry name" value="GH-type_carb-bd"/>
</dbReference>
<gene>
    <name evidence="8" type="ORF">H9962_09700</name>
</gene>
<evidence type="ECO:0000256" key="2">
    <source>
        <dbReference type="ARBA" id="ARBA00005001"/>
    </source>
</evidence>
<dbReference type="Gene3D" id="2.70.98.10">
    <property type="match status" value="1"/>
</dbReference>
<dbReference type="PANTHER" id="PTHR30504:SF2">
    <property type="entry name" value="GLUCANS BIOSYNTHESIS PROTEIN G"/>
    <property type="match status" value="1"/>
</dbReference>
<organism evidence="8 9">
    <name type="scientific">Candidatus Mailhella merdigallinarum</name>
    <dbReference type="NCBI Taxonomy" id="2838658"/>
    <lineage>
        <taxon>Bacteria</taxon>
        <taxon>Pseudomonadati</taxon>
        <taxon>Thermodesulfobacteriota</taxon>
        <taxon>Desulfovibrionia</taxon>
        <taxon>Desulfovibrionales</taxon>
        <taxon>Desulfovibrionaceae</taxon>
        <taxon>Mailhella</taxon>
    </lineage>
</organism>
<feature type="domain" description="Glucan biosynthesis periplasmic MdoG C-terminal" evidence="7">
    <location>
        <begin position="72"/>
        <end position="578"/>
    </location>
</feature>
<comment type="subcellular location">
    <subcellularLocation>
        <location evidence="1">Periplasm</location>
    </subcellularLocation>
</comment>
<evidence type="ECO:0000256" key="1">
    <source>
        <dbReference type="ARBA" id="ARBA00004418"/>
    </source>
</evidence>
<dbReference type="GO" id="GO:0051274">
    <property type="term" value="P:beta-glucan biosynthetic process"/>
    <property type="evidence" value="ECO:0007669"/>
    <property type="project" value="TreeGrafter"/>
</dbReference>
<proteinExistence type="inferred from homology"/>
<evidence type="ECO:0000313" key="9">
    <source>
        <dbReference type="Proteomes" id="UP000824225"/>
    </source>
</evidence>
<evidence type="ECO:0000259" key="7">
    <source>
        <dbReference type="Pfam" id="PF04349"/>
    </source>
</evidence>
<reference evidence="8" key="1">
    <citation type="journal article" date="2021" name="PeerJ">
        <title>Extensive microbial diversity within the chicken gut microbiome revealed by metagenomics and culture.</title>
        <authorList>
            <person name="Gilroy R."/>
            <person name="Ravi A."/>
            <person name="Getino M."/>
            <person name="Pursley I."/>
            <person name="Horton D.L."/>
            <person name="Alikhan N.F."/>
            <person name="Baker D."/>
            <person name="Gharbi K."/>
            <person name="Hall N."/>
            <person name="Watson M."/>
            <person name="Adriaenssens E.M."/>
            <person name="Foster-Nyarko E."/>
            <person name="Jarju S."/>
            <person name="Secka A."/>
            <person name="Antonio M."/>
            <person name="Oren A."/>
            <person name="Chaudhuri R.R."/>
            <person name="La Ragione R."/>
            <person name="Hildebrand F."/>
            <person name="Pallen M.J."/>
        </authorList>
    </citation>
    <scope>NUCLEOTIDE SEQUENCE</scope>
    <source>
        <strain evidence="8">CHK186-16707</strain>
    </source>
</reference>
<dbReference type="InterPro" id="IPR014438">
    <property type="entry name" value="Glucan_biosyn_MdoG/MdoD"/>
</dbReference>
<evidence type="ECO:0000313" key="8">
    <source>
        <dbReference type="EMBL" id="HJA09440.1"/>
    </source>
</evidence>
<dbReference type="Gene3D" id="2.60.40.10">
    <property type="entry name" value="Immunoglobulins"/>
    <property type="match status" value="1"/>
</dbReference>
<evidence type="ECO:0000256" key="4">
    <source>
        <dbReference type="ARBA" id="ARBA00022729"/>
    </source>
</evidence>
<dbReference type="SUPFAM" id="SSF74650">
    <property type="entry name" value="Galactose mutarotase-like"/>
    <property type="match status" value="1"/>
</dbReference>
<comment type="similarity">
    <text evidence="3">Belongs to the OpgD/OpgG family.</text>
</comment>
<evidence type="ECO:0000256" key="3">
    <source>
        <dbReference type="ARBA" id="ARBA00009284"/>
    </source>
</evidence>
<dbReference type="FunFam" id="2.70.98.10:FF:000001">
    <property type="entry name" value="Glucans biosynthesis protein G"/>
    <property type="match status" value="1"/>
</dbReference>
<feature type="region of interest" description="Disordered" evidence="6">
    <location>
        <begin position="40"/>
        <end position="67"/>
    </location>
</feature>
<dbReference type="GO" id="GO:0030246">
    <property type="term" value="F:carbohydrate binding"/>
    <property type="evidence" value="ECO:0007669"/>
    <property type="project" value="InterPro"/>
</dbReference>
<dbReference type="InterPro" id="IPR011013">
    <property type="entry name" value="Gal_mutarotase_sf_dom"/>
</dbReference>
<feature type="compositionally biased region" description="Low complexity" evidence="6">
    <location>
        <begin position="45"/>
        <end position="67"/>
    </location>
</feature>
<sequence length="581" mass="65129">MSFRFHLFLPFGRPSALLSAVCLLGVFLFPAGGSAEEKAAPAVESSADTSTNASTPTSSSPAPSAAVPRPWFSLADVENKARSLADKPFVNPDGQVPEFLLNLSYDQWRKLRFRPDHALWRDEDLPFEVQFFHPGLFYNRLVTLNIVDGPVPARLPFSADMFEYGDEALAAKVRDTPLDFAGFRLHFPIKNGKYKDEVAVFLGATYFRAVTANSQYGLSGRGLAIDTALPSGEEFPYFREFWLVKPAPDAEAITLYALMDTPSLTGAYRFVITPGDRTIMDVRCTLFARKGAERPAKIGLGALTSMFLYGESGNGRPGDYRPEVHDSDGLLFRDNEEHWFWSPLNNPRRLAVNSFRLDSPRGFGLMQRDAAFDHYLDLEARYDRRPSLWVEPRDDWGPGRLELIEIPSEEEIHDNMVAFWVPDPPLPEAADGTPLPDGERAYPDTMRYAYRLYWMEPGASPHALGRAVSTRTSRDKDGDTLRFFIDFEGRELNALPADIGLSSRIETPDTVPVLEKQLIKNPATGGWRLVFQIRPPKEEGVMQSLKAAREGASSIRLRASLLRGENLPDPLTETWVYDLQL</sequence>
<dbReference type="PIRSF" id="PIRSF006281">
    <property type="entry name" value="MdoG"/>
    <property type="match status" value="1"/>
</dbReference>
<dbReference type="Pfam" id="PF04349">
    <property type="entry name" value="MdoG"/>
    <property type="match status" value="1"/>
</dbReference>
<dbReference type="EMBL" id="DXAN01000032">
    <property type="protein sequence ID" value="HJA09440.1"/>
    <property type="molecule type" value="Genomic_DNA"/>
</dbReference>
<accession>A0A9D2HGK5</accession>
<dbReference type="AlphaFoldDB" id="A0A9D2HGK5"/>
<name>A0A9D2HGK5_9BACT</name>
<reference evidence="8" key="2">
    <citation type="submission" date="2021-04" db="EMBL/GenBank/DDBJ databases">
        <authorList>
            <person name="Gilroy R."/>
        </authorList>
    </citation>
    <scope>NUCLEOTIDE SEQUENCE</scope>
    <source>
        <strain evidence="8">CHK186-16707</strain>
    </source>
</reference>
<comment type="caution">
    <text evidence="8">The sequence shown here is derived from an EMBL/GenBank/DDBJ whole genome shotgun (WGS) entry which is preliminary data.</text>
</comment>
<dbReference type="GO" id="GO:0003824">
    <property type="term" value="F:catalytic activity"/>
    <property type="evidence" value="ECO:0007669"/>
    <property type="project" value="InterPro"/>
</dbReference>
<dbReference type="InterPro" id="IPR013783">
    <property type="entry name" value="Ig-like_fold"/>
</dbReference>
<protein>
    <submittedName>
        <fullName evidence="8">Glucan biosynthesis protein</fullName>
    </submittedName>
</protein>
<dbReference type="PANTHER" id="PTHR30504">
    <property type="entry name" value="GLUCANS BIOSYNTHESIS PROTEIN"/>
    <property type="match status" value="1"/>
</dbReference>
<dbReference type="InterPro" id="IPR014756">
    <property type="entry name" value="Ig_E-set"/>
</dbReference>
<dbReference type="InterPro" id="IPR007444">
    <property type="entry name" value="Glucan_biosyn_MdoG_C"/>
</dbReference>
<evidence type="ECO:0000256" key="5">
    <source>
        <dbReference type="ARBA" id="ARBA00022764"/>
    </source>
</evidence>
<dbReference type="SUPFAM" id="SSF81296">
    <property type="entry name" value="E set domains"/>
    <property type="match status" value="1"/>
</dbReference>
<dbReference type="Proteomes" id="UP000824225">
    <property type="component" value="Unassembled WGS sequence"/>
</dbReference>
<comment type="pathway">
    <text evidence="2">Glycan metabolism; osmoregulated periplasmic glucan (OPG) biosynthesis.</text>
</comment>
<keyword evidence="4" id="KW-0732">Signal</keyword>